<evidence type="ECO:0000313" key="1">
    <source>
        <dbReference type="EMBL" id="PFG72829.1"/>
    </source>
</evidence>
<organism evidence="1 2">
    <name type="scientific">Tepidiforma thermophila (strain KCTC 52669 / CGMCC 1.13589 / G233)</name>
    <dbReference type="NCBI Taxonomy" id="2761530"/>
    <lineage>
        <taxon>Bacteria</taxon>
        <taxon>Bacillati</taxon>
        <taxon>Chloroflexota</taxon>
        <taxon>Tepidiformia</taxon>
        <taxon>Tepidiformales</taxon>
        <taxon>Tepidiformaceae</taxon>
        <taxon>Tepidiforma</taxon>
    </lineage>
</organism>
<evidence type="ECO:0000313" key="2">
    <source>
        <dbReference type="Proteomes" id="UP000223071"/>
    </source>
</evidence>
<reference evidence="1 2" key="1">
    <citation type="submission" date="2017-09" db="EMBL/GenBank/DDBJ databases">
        <title>Sequencing the genomes of two abundant thermophiles in Great Basin hot springs: Thermocrinis jamiesonii and novel Chloroflexi Thermoflexus hugenholtzii.</title>
        <authorList>
            <person name="Hedlund B."/>
        </authorList>
    </citation>
    <scope>NUCLEOTIDE SEQUENCE [LARGE SCALE GENOMIC DNA]</scope>
    <source>
        <strain evidence="1 2">G233</strain>
    </source>
</reference>
<dbReference type="Proteomes" id="UP000223071">
    <property type="component" value="Unassembled WGS sequence"/>
</dbReference>
<dbReference type="EMBL" id="PDJQ01000001">
    <property type="protein sequence ID" value="PFG72829.1"/>
    <property type="molecule type" value="Genomic_DNA"/>
</dbReference>
<proteinExistence type="predicted"/>
<name>A0A2A9HDF0_TEPT2</name>
<protein>
    <submittedName>
        <fullName evidence="1">Uncharacterized protein</fullName>
    </submittedName>
</protein>
<dbReference type="RefSeq" id="WP_098502335.1">
    <property type="nucleotide sequence ID" value="NZ_PDJQ01000001.1"/>
</dbReference>
<dbReference type="AlphaFoldDB" id="A0A2A9HDF0"/>
<comment type="caution">
    <text evidence="1">The sequence shown here is derived from an EMBL/GenBank/DDBJ whole genome shotgun (WGS) entry which is preliminary data.</text>
</comment>
<gene>
    <name evidence="1" type="ORF">A9A59_0020</name>
</gene>
<keyword evidence="2" id="KW-1185">Reference proteome</keyword>
<sequence length="366" mass="39464">MGYEQPVLVIFHGGTGTGDAERLMARARVAAARETARAALAAGFEAVIVATDEPGAFEPPEPGVLVDPDPAGEPFVYQERLVRLIERYGLMRPAVMGSGSVPLLGADEFALVVEQLQARDGRFVTNNFYSADLTGWTPGDAVRRLGPFGRDNLLPRRLRDEAELAPVILPRTTATQFDLDTPTDLAVLGLAPGVPPALRAAAAPAAALTERLRAVMPVLCDRSAQLVVAGRVGSQAWQYLERETACRVRVISEERGLATAPEGYRARSVLGFLLEEIGPERFFQRMAELGDAVVIDTRVIEAHLGITPSREDRFQSDLGAWERVAEPELRRFTKAALEAPVPVVLGGHSLVSGGLMALNDAAWEGR</sequence>
<accession>A0A2A9HDF0</accession>